<feature type="region of interest" description="Disordered" evidence="1">
    <location>
        <begin position="60"/>
        <end position="80"/>
    </location>
</feature>
<dbReference type="STRING" id="2004952.A0A2C5ZNQ5"/>
<feature type="compositionally biased region" description="Polar residues" evidence="1">
    <location>
        <begin position="501"/>
        <end position="510"/>
    </location>
</feature>
<feature type="compositionally biased region" description="Low complexity" evidence="1">
    <location>
        <begin position="615"/>
        <end position="652"/>
    </location>
</feature>
<feature type="compositionally biased region" description="Basic and acidic residues" evidence="1">
    <location>
        <begin position="360"/>
        <end position="372"/>
    </location>
</feature>
<dbReference type="AlphaFoldDB" id="A0A2C5ZNQ5"/>
<protein>
    <recommendedName>
        <fullName evidence="4">WW domain-containing protein</fullName>
    </recommendedName>
</protein>
<name>A0A2C5ZNQ5_9HYPO</name>
<feature type="region of interest" description="Disordered" evidence="1">
    <location>
        <begin position="336"/>
        <end position="695"/>
    </location>
</feature>
<feature type="compositionally biased region" description="Low complexity" evidence="1">
    <location>
        <begin position="418"/>
        <end position="433"/>
    </location>
</feature>
<dbReference type="InterPro" id="IPR036020">
    <property type="entry name" value="WW_dom_sf"/>
</dbReference>
<keyword evidence="3" id="KW-1185">Reference proteome</keyword>
<feature type="region of interest" description="Disordered" evidence="1">
    <location>
        <begin position="299"/>
        <end position="324"/>
    </location>
</feature>
<reference evidence="2 3" key="1">
    <citation type="submission" date="2017-06" db="EMBL/GenBank/DDBJ databases">
        <title>Ant-infecting Ophiocordyceps genomes reveal a high diversity of potential behavioral manipulation genes and a possible major role for enterotoxins.</title>
        <authorList>
            <person name="De Bekker C."/>
            <person name="Evans H.C."/>
            <person name="Brachmann A."/>
            <person name="Hughes D.P."/>
        </authorList>
    </citation>
    <scope>NUCLEOTIDE SEQUENCE [LARGE SCALE GENOMIC DNA]</scope>
    <source>
        <strain evidence="2 3">Map16</strain>
    </source>
</reference>
<dbReference type="OrthoDB" id="3439539at2759"/>
<sequence>MASSLVGLPPGWESDYDGSRWFYTYRSTGHVQYRFPCAGDEFPHFVDAAAPPPLLAPEERLESQQQLRRHAASTPRMSATAAQPVSYVWDEEDTAAAAVSESTRSVKGVASSAHKHSSSSTTLSIPPSKMLPPQVRIEAPALAFDPLGLVAELPTDDTPMSRVELQPEPVEMADNSMPAELPARTPLEARPPAGVIPWRPDDRSVQGLDVRRAPHPPHHRRAVSESRPEHAPELVLGVGSQQAYLPYVPGPREWGDSTTGVRRTSGLAVQRQASLMMEPKPSVQDLDLSTVPRVLKIANGNAQTRLPERDQPSQSMAPLDPPPPYRLADDTLQKIHGPGVVPKFPSVLKPARGRQPTPAEQRRSMPAEKRTDVGCFPRTQGAHGQGRPNRPVTLVPGGRQSPYSELERQSGTTTSQILAAAPPSSVAAPAYLPYRERPRPAAAVEGGRSELASNSQAMSGRGPRRHTAFTPREVSPIRSRSESVSSCQPPQTPSPLGSMRRGSSNSSILQSVGGGPWAGRQSPALGAQGGPMGPPVPGKIPIQNGSDAVDPSALRRPGPAGRRQASTQEHPAALRVQGAQRPYEADGRQQRLSLQAPASGWRSGPGLQQQQLVTPAWNAPKPAAAPVPNSAAVSPLGGSTSSPSSASPSGGPTVKEKERKWTKWFRSSTTSPHGAAEQQSQGPKPTANLRPTQAVATHSASDALWLWIITINVMSNVPSRLSNG</sequence>
<feature type="region of interest" description="Disordered" evidence="1">
    <location>
        <begin position="100"/>
        <end position="127"/>
    </location>
</feature>
<feature type="compositionally biased region" description="Polar residues" evidence="1">
    <location>
        <begin position="665"/>
        <end position="695"/>
    </location>
</feature>
<comment type="caution">
    <text evidence="2">The sequence shown here is derived from an EMBL/GenBank/DDBJ whole genome shotgun (WGS) entry which is preliminary data.</text>
</comment>
<evidence type="ECO:0000256" key="1">
    <source>
        <dbReference type="SAM" id="MobiDB-lite"/>
    </source>
</evidence>
<gene>
    <name evidence="2" type="ORF">CDD80_5841</name>
</gene>
<evidence type="ECO:0000313" key="2">
    <source>
        <dbReference type="EMBL" id="PHH80921.1"/>
    </source>
</evidence>
<proteinExistence type="predicted"/>
<feature type="compositionally biased region" description="Low complexity" evidence="1">
    <location>
        <begin position="471"/>
        <end position="486"/>
    </location>
</feature>
<dbReference type="EMBL" id="NJES01000006">
    <property type="protein sequence ID" value="PHH80921.1"/>
    <property type="molecule type" value="Genomic_DNA"/>
</dbReference>
<dbReference type="SUPFAM" id="SSF51045">
    <property type="entry name" value="WW domain"/>
    <property type="match status" value="1"/>
</dbReference>
<evidence type="ECO:0008006" key="4">
    <source>
        <dbReference type="Google" id="ProtNLM"/>
    </source>
</evidence>
<dbReference type="Proteomes" id="UP000226431">
    <property type="component" value="Unassembled WGS sequence"/>
</dbReference>
<feature type="compositionally biased region" description="Low complexity" evidence="1">
    <location>
        <begin position="118"/>
        <end position="127"/>
    </location>
</feature>
<accession>A0A2C5ZNQ5</accession>
<evidence type="ECO:0000313" key="3">
    <source>
        <dbReference type="Proteomes" id="UP000226431"/>
    </source>
</evidence>
<organism evidence="2 3">
    <name type="scientific">Ophiocordyceps camponoti-rufipedis</name>
    <dbReference type="NCBI Taxonomy" id="2004952"/>
    <lineage>
        <taxon>Eukaryota</taxon>
        <taxon>Fungi</taxon>
        <taxon>Dikarya</taxon>
        <taxon>Ascomycota</taxon>
        <taxon>Pezizomycotina</taxon>
        <taxon>Sordariomycetes</taxon>
        <taxon>Hypocreomycetidae</taxon>
        <taxon>Hypocreales</taxon>
        <taxon>Ophiocordycipitaceae</taxon>
        <taxon>Ophiocordyceps</taxon>
    </lineage>
</organism>
<feature type="region of interest" description="Disordered" evidence="1">
    <location>
        <begin position="209"/>
        <end position="229"/>
    </location>
</feature>